<evidence type="ECO:0000256" key="1">
    <source>
        <dbReference type="SAM" id="Phobius"/>
    </source>
</evidence>
<proteinExistence type="predicted"/>
<protein>
    <recommendedName>
        <fullName evidence="4">Tetratricopeptide repeat protein</fullName>
    </recommendedName>
</protein>
<evidence type="ECO:0008006" key="4">
    <source>
        <dbReference type="Google" id="ProtNLM"/>
    </source>
</evidence>
<reference evidence="2 3" key="1">
    <citation type="submission" date="2019-01" db="EMBL/GenBank/DDBJ databases">
        <title>Complete genome sequencing of Aequorivita sp. H23M31.</title>
        <authorList>
            <person name="Bae J.-W."/>
        </authorList>
    </citation>
    <scope>NUCLEOTIDE SEQUENCE [LARGE SCALE GENOMIC DNA]</scope>
    <source>
        <strain evidence="2 3">H23M31</strain>
    </source>
</reference>
<feature type="transmembrane region" description="Helical" evidence="1">
    <location>
        <begin position="46"/>
        <end position="66"/>
    </location>
</feature>
<dbReference type="RefSeq" id="WP_128248970.1">
    <property type="nucleotide sequence ID" value="NZ_CP034951.1"/>
</dbReference>
<dbReference type="SUPFAM" id="SSF48452">
    <property type="entry name" value="TPR-like"/>
    <property type="match status" value="1"/>
</dbReference>
<dbReference type="EMBL" id="CP034951">
    <property type="protein sequence ID" value="QAA80573.1"/>
    <property type="molecule type" value="Genomic_DNA"/>
</dbReference>
<dbReference type="KEGG" id="aev:EI546_01980"/>
<dbReference type="OrthoDB" id="1404833at2"/>
<dbReference type="InterPro" id="IPR011990">
    <property type="entry name" value="TPR-like_helical_dom_sf"/>
</dbReference>
<keyword evidence="3" id="KW-1185">Reference proteome</keyword>
<organism evidence="2 3">
    <name type="scientific">Aequorivita ciconiae</name>
    <dbReference type="NCBI Taxonomy" id="2494375"/>
    <lineage>
        <taxon>Bacteria</taxon>
        <taxon>Pseudomonadati</taxon>
        <taxon>Bacteroidota</taxon>
        <taxon>Flavobacteriia</taxon>
        <taxon>Flavobacteriales</taxon>
        <taxon>Flavobacteriaceae</taxon>
        <taxon>Aequorivita</taxon>
    </lineage>
</organism>
<evidence type="ECO:0000313" key="2">
    <source>
        <dbReference type="EMBL" id="QAA80573.1"/>
    </source>
</evidence>
<keyword evidence="1" id="KW-0812">Transmembrane</keyword>
<dbReference type="Proteomes" id="UP000285517">
    <property type="component" value="Chromosome"/>
</dbReference>
<accession>A0A410G003</accession>
<feature type="transmembrane region" description="Helical" evidence="1">
    <location>
        <begin position="21"/>
        <end position="40"/>
    </location>
</feature>
<feature type="transmembrane region" description="Helical" evidence="1">
    <location>
        <begin position="92"/>
        <end position="112"/>
    </location>
</feature>
<name>A0A410G003_9FLAO</name>
<keyword evidence="1" id="KW-0472">Membrane</keyword>
<dbReference type="Gene3D" id="1.25.40.10">
    <property type="entry name" value="Tetratricopeptide repeat domain"/>
    <property type="match status" value="2"/>
</dbReference>
<gene>
    <name evidence="2" type="ORF">EI546_01980</name>
</gene>
<keyword evidence="1" id="KW-1133">Transmembrane helix</keyword>
<evidence type="ECO:0000313" key="3">
    <source>
        <dbReference type="Proteomes" id="UP000285517"/>
    </source>
</evidence>
<sequence length="651" mass="74383">MQFKSFINECHKKEVFKLLSFYIVSSWVLLQVLAVTWEALGLPHTSVTYLIIFLLAGFPVFIFLVWKFRIAPLKKNEDVEEQEKLTKEFHKIYFSAIGVIGIICATAIFLIVGNTFSKNSVLPSAIHTDKIAVLKFGNNTGDPKYDIVGKMASDWVIHGITENQLGQVISEDVISQYNDMLRSGKSGEDQENMVRKYLKPARIISGNFYLNNGQLIFQSSITDGETNSTIISFKKNTCNSANALDCIKDLSESITGYLATSANKKLLLQERPPKYEAYKYLLDAKSTGSDEEQLALLNSALEIDPTYFEAKVLRVAYFYNQREFKKADSLLKLIKPDSHRNLRQLNLLNMYEATLKGDNRKAYEMLLREYKMAPFDLITNKTAMVLALQFVNRPQDVEEIFNVIKSDSVDFVNCSNCVERIYVKALADVQLNNYQKAINESQKVLAQIDSDILKKPLLQAWVRTGSVADLNNFLFQQELTATPENLLLLYMTAGKEYLLKGNNTTAEIYFKKAKNLGSQISDKHYLAEALFYLGDFARAEEVYHKLHIESPKSIDFLGKLAISNYMLGNNSEAEKNLHMLKNLRGPFQFGEVDYVLAQYDAMANKEDEMYLNLLKSVAEGHLFISTSFQNDPLFRKYINSDRFQKILKFWY</sequence>
<dbReference type="AlphaFoldDB" id="A0A410G003"/>